<evidence type="ECO:0000259" key="1">
    <source>
        <dbReference type="Pfam" id="PF04149"/>
    </source>
</evidence>
<dbReference type="EMBL" id="BAAAYL010000001">
    <property type="protein sequence ID" value="GAA3373551.1"/>
    <property type="molecule type" value="Genomic_DNA"/>
</dbReference>
<organism evidence="2 3">
    <name type="scientific">Streptomyces sannanensis</name>
    <dbReference type="NCBI Taxonomy" id="285536"/>
    <lineage>
        <taxon>Bacteria</taxon>
        <taxon>Bacillati</taxon>
        <taxon>Actinomycetota</taxon>
        <taxon>Actinomycetes</taxon>
        <taxon>Kitasatosporales</taxon>
        <taxon>Streptomycetaceae</taxon>
        <taxon>Streptomyces</taxon>
    </lineage>
</organism>
<evidence type="ECO:0000313" key="2">
    <source>
        <dbReference type="EMBL" id="GAA3373551.1"/>
    </source>
</evidence>
<accession>A0ABP6SE02</accession>
<dbReference type="Pfam" id="PF04149">
    <property type="entry name" value="DUF397"/>
    <property type="match status" value="1"/>
</dbReference>
<dbReference type="RefSeq" id="WP_345038360.1">
    <property type="nucleotide sequence ID" value="NZ_BAAAYL010000001.1"/>
</dbReference>
<keyword evidence="3" id="KW-1185">Reference proteome</keyword>
<evidence type="ECO:0000313" key="3">
    <source>
        <dbReference type="Proteomes" id="UP001499990"/>
    </source>
</evidence>
<protein>
    <recommendedName>
        <fullName evidence="1">DUF397 domain-containing protein</fullName>
    </recommendedName>
</protein>
<name>A0ABP6SE02_9ACTN</name>
<feature type="domain" description="DUF397" evidence="1">
    <location>
        <begin position="4"/>
        <end position="55"/>
    </location>
</feature>
<dbReference type="Proteomes" id="UP001499990">
    <property type="component" value="Unassembled WGS sequence"/>
</dbReference>
<dbReference type="InterPro" id="IPR007278">
    <property type="entry name" value="DUF397"/>
</dbReference>
<reference evidence="3" key="1">
    <citation type="journal article" date="2019" name="Int. J. Syst. Evol. Microbiol.">
        <title>The Global Catalogue of Microorganisms (GCM) 10K type strain sequencing project: providing services to taxonomists for standard genome sequencing and annotation.</title>
        <authorList>
            <consortium name="The Broad Institute Genomics Platform"/>
            <consortium name="The Broad Institute Genome Sequencing Center for Infectious Disease"/>
            <person name="Wu L."/>
            <person name="Ma J."/>
        </authorList>
    </citation>
    <scope>NUCLEOTIDE SEQUENCE [LARGE SCALE GENOMIC DNA]</scope>
    <source>
        <strain evidence="3">JCM 9651</strain>
    </source>
</reference>
<proteinExistence type="predicted"/>
<sequence length="70" mass="7676">MPKLHWQKSSYSEDQANCLHLAAAPNGTVRLRESDEPDVILTTTPARLAALIRHIQRSGRRAAASDALTP</sequence>
<gene>
    <name evidence="2" type="ORF">GCM10020367_33920</name>
</gene>
<comment type="caution">
    <text evidence="2">The sequence shown here is derived from an EMBL/GenBank/DDBJ whole genome shotgun (WGS) entry which is preliminary data.</text>
</comment>